<evidence type="ECO:0000256" key="3">
    <source>
        <dbReference type="ARBA" id="ARBA00023170"/>
    </source>
</evidence>
<evidence type="ECO:0000256" key="1">
    <source>
        <dbReference type="ARBA" id="ARBA00023015"/>
    </source>
</evidence>
<sequence>YCDLMHATPEVLEMDKSDQVIIARKNFQSFDWVMMTLWSAISNKPGCCLSNGTYFPMAKELQDYPDVNDCAGRCVFYLNRPIRALALTEIEQAVFAYLGCFTDDVPTLSARGSKQYSEIRDKLI</sequence>
<dbReference type="PANTHER" id="PTHR47630:SF4">
    <property type="entry name" value="NUCLEAR HORMONE RECEPTOR FAMILY MEMBER NHR-62"/>
    <property type="match status" value="1"/>
</dbReference>
<feature type="non-terminal residue" evidence="4">
    <location>
        <position position="124"/>
    </location>
</feature>
<dbReference type="Gene3D" id="1.10.565.10">
    <property type="entry name" value="Retinoid X Receptor"/>
    <property type="match status" value="1"/>
</dbReference>
<proteinExistence type="predicted"/>
<accession>A0AAV5SD18</accession>
<dbReference type="InterPro" id="IPR052499">
    <property type="entry name" value="C.elegans_NHRs"/>
</dbReference>
<keyword evidence="1" id="KW-0805">Transcription regulation</keyword>
<keyword evidence="5" id="KW-1185">Reference proteome</keyword>
<evidence type="ECO:0000256" key="2">
    <source>
        <dbReference type="ARBA" id="ARBA00023163"/>
    </source>
</evidence>
<comment type="caution">
    <text evidence="4">The sequence shown here is derived from an EMBL/GenBank/DDBJ whole genome shotgun (WGS) entry which is preliminary data.</text>
</comment>
<dbReference type="Proteomes" id="UP001432027">
    <property type="component" value="Unassembled WGS sequence"/>
</dbReference>
<name>A0AAV5SD18_9BILA</name>
<dbReference type="AlphaFoldDB" id="A0AAV5SD18"/>
<evidence type="ECO:0000313" key="4">
    <source>
        <dbReference type="EMBL" id="GMS78568.1"/>
    </source>
</evidence>
<reference evidence="4" key="1">
    <citation type="submission" date="2023-10" db="EMBL/GenBank/DDBJ databases">
        <title>Genome assembly of Pristionchus species.</title>
        <authorList>
            <person name="Yoshida K."/>
            <person name="Sommer R.J."/>
        </authorList>
    </citation>
    <scope>NUCLEOTIDE SEQUENCE</scope>
    <source>
        <strain evidence="4">RS0144</strain>
    </source>
</reference>
<organism evidence="4 5">
    <name type="scientific">Pristionchus entomophagus</name>
    <dbReference type="NCBI Taxonomy" id="358040"/>
    <lineage>
        <taxon>Eukaryota</taxon>
        <taxon>Metazoa</taxon>
        <taxon>Ecdysozoa</taxon>
        <taxon>Nematoda</taxon>
        <taxon>Chromadorea</taxon>
        <taxon>Rhabditida</taxon>
        <taxon>Rhabditina</taxon>
        <taxon>Diplogasteromorpha</taxon>
        <taxon>Diplogasteroidea</taxon>
        <taxon>Neodiplogasteridae</taxon>
        <taxon>Pristionchus</taxon>
    </lineage>
</organism>
<protein>
    <submittedName>
        <fullName evidence="4">Uncharacterized protein</fullName>
    </submittedName>
</protein>
<keyword evidence="2" id="KW-0804">Transcription</keyword>
<feature type="non-terminal residue" evidence="4">
    <location>
        <position position="1"/>
    </location>
</feature>
<dbReference type="InterPro" id="IPR035500">
    <property type="entry name" value="NHR-like_dom_sf"/>
</dbReference>
<evidence type="ECO:0000313" key="5">
    <source>
        <dbReference type="Proteomes" id="UP001432027"/>
    </source>
</evidence>
<dbReference type="EMBL" id="BTSX01000001">
    <property type="protein sequence ID" value="GMS78568.1"/>
    <property type="molecule type" value="Genomic_DNA"/>
</dbReference>
<dbReference type="SUPFAM" id="SSF48508">
    <property type="entry name" value="Nuclear receptor ligand-binding domain"/>
    <property type="match status" value="1"/>
</dbReference>
<gene>
    <name evidence="4" type="ORF">PENTCL1PPCAC_743</name>
</gene>
<keyword evidence="3" id="KW-0675">Receptor</keyword>
<dbReference type="PANTHER" id="PTHR47630">
    <property type="entry name" value="NUCLEAR HORMONE RECEPTOR FAMILY-RELATED-RELATED"/>
    <property type="match status" value="1"/>
</dbReference>